<evidence type="ECO:0000313" key="2">
    <source>
        <dbReference type="Proteomes" id="UP000018958"/>
    </source>
</evidence>
<dbReference type="EMBL" id="ANIX01004166">
    <property type="protein sequence ID" value="ETP02001.1"/>
    <property type="molecule type" value="Genomic_DNA"/>
</dbReference>
<evidence type="ECO:0000313" key="1">
    <source>
        <dbReference type="EMBL" id="ETP02001.1"/>
    </source>
</evidence>
<name>W2VUX5_PHYNI</name>
<protein>
    <submittedName>
        <fullName evidence="1">Uncharacterized protein</fullName>
    </submittedName>
</protein>
<reference evidence="1 2" key="1">
    <citation type="submission" date="2013-11" db="EMBL/GenBank/DDBJ databases">
        <title>The Genome Sequence of Phytophthora parasitica CJ01A1.</title>
        <authorList>
            <consortium name="The Broad Institute Genomics Platform"/>
            <person name="Russ C."/>
            <person name="Tyler B."/>
            <person name="Panabieres F."/>
            <person name="Shan W."/>
            <person name="Tripathy S."/>
            <person name="Grunwald N."/>
            <person name="Machado M."/>
            <person name="Johnson C.S."/>
            <person name="Walker B."/>
            <person name="Young S.K."/>
            <person name="Zeng Q."/>
            <person name="Gargeya S."/>
            <person name="Fitzgerald M."/>
            <person name="Haas B."/>
            <person name="Abouelleil A."/>
            <person name="Allen A.W."/>
            <person name="Alvarado L."/>
            <person name="Arachchi H.M."/>
            <person name="Berlin A.M."/>
            <person name="Chapman S.B."/>
            <person name="Gainer-Dewar J."/>
            <person name="Goldberg J."/>
            <person name="Griggs A."/>
            <person name="Gujja S."/>
            <person name="Hansen M."/>
            <person name="Howarth C."/>
            <person name="Imamovic A."/>
            <person name="Ireland A."/>
            <person name="Larimer J."/>
            <person name="McCowan C."/>
            <person name="Murphy C."/>
            <person name="Pearson M."/>
            <person name="Poon T.W."/>
            <person name="Priest M."/>
            <person name="Roberts A."/>
            <person name="Saif S."/>
            <person name="Shea T."/>
            <person name="Sisk P."/>
            <person name="Sykes S."/>
            <person name="Wortman J."/>
            <person name="Nusbaum C."/>
            <person name="Birren B."/>
        </authorList>
    </citation>
    <scope>NUCLEOTIDE SEQUENCE [LARGE SCALE GENOMIC DNA]</scope>
    <source>
        <strain evidence="1 2">CJ01A1</strain>
    </source>
</reference>
<feature type="non-terminal residue" evidence="1">
    <location>
        <position position="1"/>
    </location>
</feature>
<proteinExistence type="predicted"/>
<organism evidence="1 2">
    <name type="scientific">Phytophthora nicotianae CJ01A1</name>
    <dbReference type="NCBI Taxonomy" id="1317063"/>
    <lineage>
        <taxon>Eukaryota</taxon>
        <taxon>Sar</taxon>
        <taxon>Stramenopiles</taxon>
        <taxon>Oomycota</taxon>
        <taxon>Peronosporomycetes</taxon>
        <taxon>Peronosporales</taxon>
        <taxon>Peronosporaceae</taxon>
        <taxon>Phytophthora</taxon>
    </lineage>
</organism>
<sequence>VASNGATHSLIFCSVVRQKLPKVFRVSAWACLLHRRTVWLAACRSEL</sequence>
<gene>
    <name evidence="1" type="ORF">F441_20862</name>
</gene>
<dbReference type="Proteomes" id="UP000018958">
    <property type="component" value="Unassembled WGS sequence"/>
</dbReference>
<comment type="caution">
    <text evidence="1">The sequence shown here is derived from an EMBL/GenBank/DDBJ whole genome shotgun (WGS) entry which is preliminary data.</text>
</comment>
<accession>W2VUX5</accession>
<dbReference type="AlphaFoldDB" id="W2VUX5"/>